<keyword evidence="3" id="KW-1185">Reference proteome</keyword>
<proteinExistence type="predicted"/>
<evidence type="ECO:0000256" key="1">
    <source>
        <dbReference type="SAM" id="MobiDB-lite"/>
    </source>
</evidence>
<name>A0ABV7NIZ5_9SPHN</name>
<organism evidence="2 3">
    <name type="scientific">Sphingobium rhizovicinum</name>
    <dbReference type="NCBI Taxonomy" id="432308"/>
    <lineage>
        <taxon>Bacteria</taxon>
        <taxon>Pseudomonadati</taxon>
        <taxon>Pseudomonadota</taxon>
        <taxon>Alphaproteobacteria</taxon>
        <taxon>Sphingomonadales</taxon>
        <taxon>Sphingomonadaceae</taxon>
        <taxon>Sphingobium</taxon>
    </lineage>
</organism>
<gene>
    <name evidence="2" type="ORF">ACFOKF_16510</name>
</gene>
<comment type="caution">
    <text evidence="2">The sequence shown here is derived from an EMBL/GenBank/DDBJ whole genome shotgun (WGS) entry which is preliminary data.</text>
</comment>
<sequence>MSAPNMSAPQKHADLVSVREFARLDGCDDKLVRRAIKAGKLPISADGKLDPALAGTGWRKQNRRAADSADTGKMSAPTVRTGRAAKKMSAPSAEAVEAASEEMFSEEVESFLDNVLAGNYADTATAERVKENALAAKHLLAARHAAGHLVEVEQAETVLFETQRGQRDAWINFPSRIGPLLAAELGVDADKVVEALTVHVHQQLADLGNPQADFTAKRES</sequence>
<dbReference type="Proteomes" id="UP001595681">
    <property type="component" value="Unassembled WGS sequence"/>
</dbReference>
<dbReference type="EMBL" id="JBHRVU010000004">
    <property type="protein sequence ID" value="MFC3442777.1"/>
    <property type="molecule type" value="Genomic_DNA"/>
</dbReference>
<evidence type="ECO:0000313" key="3">
    <source>
        <dbReference type="Proteomes" id="UP001595681"/>
    </source>
</evidence>
<reference evidence="3" key="1">
    <citation type="journal article" date="2019" name="Int. J. Syst. Evol. Microbiol.">
        <title>The Global Catalogue of Microorganisms (GCM) 10K type strain sequencing project: providing services to taxonomists for standard genome sequencing and annotation.</title>
        <authorList>
            <consortium name="The Broad Institute Genomics Platform"/>
            <consortium name="The Broad Institute Genome Sequencing Center for Infectious Disease"/>
            <person name="Wu L."/>
            <person name="Ma J."/>
        </authorList>
    </citation>
    <scope>NUCLEOTIDE SEQUENCE [LARGE SCALE GENOMIC DNA]</scope>
    <source>
        <strain evidence="3">CCM 7491</strain>
    </source>
</reference>
<feature type="region of interest" description="Disordered" evidence="1">
    <location>
        <begin position="53"/>
        <end position="90"/>
    </location>
</feature>
<accession>A0ABV7NIZ5</accession>
<protein>
    <recommendedName>
        <fullName evidence="4">Elements of external origin</fullName>
    </recommendedName>
</protein>
<evidence type="ECO:0000313" key="2">
    <source>
        <dbReference type="EMBL" id="MFC3442777.1"/>
    </source>
</evidence>
<evidence type="ECO:0008006" key="4">
    <source>
        <dbReference type="Google" id="ProtNLM"/>
    </source>
</evidence>
<dbReference type="RefSeq" id="WP_380797020.1">
    <property type="nucleotide sequence ID" value="NZ_JBHRVU010000004.1"/>
</dbReference>